<dbReference type="InterPro" id="IPR043519">
    <property type="entry name" value="NT_sf"/>
</dbReference>
<evidence type="ECO:0000259" key="11">
    <source>
        <dbReference type="Pfam" id="PF12626"/>
    </source>
</evidence>
<keyword evidence="5 7" id="KW-0694">RNA-binding</keyword>
<feature type="domain" description="Polymerase A arginine-rich C-terminal" evidence="11">
    <location>
        <begin position="328"/>
        <end position="443"/>
    </location>
</feature>
<sequence>MFKSIIAYTKELFSNSKKNVTPERYVKTPRIIGRDEHGIDKRLVSLEAIRTVRNLQRAGYEAYVVGGAVRDLLLGVTPKDFDVVTDATPEQVKRCQKRAIIIGKRFRLVHVMFGREKIECSTFRALEGAGVRKDKFGRVISDNVFGEMWEDAARRDFTINALYYNPTTDELIDYHNGMQDILDGVVRMIGDPEERYREDPVRMLRAVRIASKLQFKIDEATFEPIARLAPLLGNVPEARLFDEAVKLLTCGRAIACMEQLRQLGLYRNVIPLLEVALKESKGERFLMLAMKRTDERIAIGKKVSPSFLFATLLWPLTYRHFEERIARGESQIQAMIEAGRYVLDKQCERLAIQKRFVEDILTIWVLQIKLLRRGTKAAMGYMNIPKFRAGYDFMLLRSQLEFIDPEIVNWWTKFQEVDEETRLEMIRQQAALNAQARKPKKGEPRKPSKAQIKKQLLLEADSWQLVRDLSGTAGSDPSIDLIDDEPEDMPVSEEKPKPKRRRRAPIRRKRIKIED</sequence>
<dbReference type="EC" id="2.7.7.19" evidence="7"/>
<dbReference type="Gene3D" id="1.10.3090.10">
    <property type="entry name" value="cca-adding enzyme, domain 2"/>
    <property type="match status" value="1"/>
</dbReference>
<dbReference type="PANTHER" id="PTHR43051:SF1">
    <property type="entry name" value="POLYNUCLEOTIDE ADENYLYLTRANSFERASE FAMILY PROTEIN"/>
    <property type="match status" value="1"/>
</dbReference>
<dbReference type="PANTHER" id="PTHR43051">
    <property type="entry name" value="POLYNUCLEOTIDE ADENYLYLTRANSFERASE FAMILY PROTEIN"/>
    <property type="match status" value="1"/>
</dbReference>
<feature type="active site" evidence="7">
    <location>
        <position position="82"/>
    </location>
</feature>
<feature type="region of interest" description="Disordered" evidence="9">
    <location>
        <begin position="432"/>
        <end position="451"/>
    </location>
</feature>
<protein>
    <recommendedName>
        <fullName evidence="7">Poly(A) polymerase I</fullName>
        <shortName evidence="7">PAP I</shortName>
        <ecNumber evidence="7">2.7.7.19</ecNumber>
    </recommendedName>
</protein>
<dbReference type="RefSeq" id="WP_205050962.1">
    <property type="nucleotide sequence ID" value="NZ_JACJKX010000024.1"/>
</dbReference>
<dbReference type="InterPro" id="IPR052191">
    <property type="entry name" value="tRNA_ntf/polyA_polymerase_I"/>
</dbReference>
<dbReference type="EMBL" id="JACJKX010000024">
    <property type="protein sequence ID" value="MBM6929380.1"/>
    <property type="molecule type" value="Genomic_DNA"/>
</dbReference>
<comment type="similarity">
    <text evidence="7 8">Belongs to the tRNA nucleotidyltransferase/poly(A) polymerase family.</text>
</comment>
<dbReference type="Pfam" id="PF12627">
    <property type="entry name" value="PolyA_pol_RNAbd"/>
    <property type="match status" value="1"/>
</dbReference>
<evidence type="ECO:0000256" key="8">
    <source>
        <dbReference type="RuleBase" id="RU003953"/>
    </source>
</evidence>
<dbReference type="Pfam" id="PF12626">
    <property type="entry name" value="PolyA_pol_arg_C"/>
    <property type="match status" value="1"/>
</dbReference>
<accession>A0ABS2GU53</accession>
<evidence type="ECO:0000313" key="13">
    <source>
        <dbReference type="EMBL" id="MBM6929380.1"/>
    </source>
</evidence>
<dbReference type="NCBIfam" id="TIGR01942">
    <property type="entry name" value="pcnB"/>
    <property type="match status" value="1"/>
</dbReference>
<dbReference type="InterPro" id="IPR025866">
    <property type="entry name" value="PolyA_pol_arg_C_dom"/>
</dbReference>
<evidence type="ECO:0000313" key="14">
    <source>
        <dbReference type="Proteomes" id="UP000777002"/>
    </source>
</evidence>
<keyword evidence="14" id="KW-1185">Reference proteome</keyword>
<dbReference type="Proteomes" id="UP000777002">
    <property type="component" value="Unassembled WGS sequence"/>
</dbReference>
<evidence type="ECO:0000256" key="1">
    <source>
        <dbReference type="ARBA" id="ARBA00022664"/>
    </source>
</evidence>
<evidence type="ECO:0000259" key="12">
    <source>
        <dbReference type="Pfam" id="PF12627"/>
    </source>
</evidence>
<feature type="domain" description="tRNA nucleotidyltransferase/poly(A) polymerase RNA and SrmB- binding" evidence="12">
    <location>
        <begin position="215"/>
        <end position="276"/>
    </location>
</feature>
<feature type="region of interest" description="Disordered" evidence="9">
    <location>
        <begin position="469"/>
        <end position="515"/>
    </location>
</feature>
<evidence type="ECO:0000256" key="5">
    <source>
        <dbReference type="ARBA" id="ARBA00022884"/>
    </source>
</evidence>
<dbReference type="HAMAP" id="MF_00957">
    <property type="entry name" value="PolyA_pol"/>
    <property type="match status" value="1"/>
</dbReference>
<feature type="compositionally biased region" description="Basic residues" evidence="9">
    <location>
        <begin position="497"/>
        <end position="515"/>
    </location>
</feature>
<reference evidence="13 14" key="1">
    <citation type="journal article" date="2021" name="Sci. Rep.">
        <title>The distribution of antibiotic resistance genes in chicken gut microbiota commensals.</title>
        <authorList>
            <person name="Juricova H."/>
            <person name="Matiasovicova J."/>
            <person name="Kubasova T."/>
            <person name="Cejkova D."/>
            <person name="Rychlik I."/>
        </authorList>
    </citation>
    <scope>NUCLEOTIDE SEQUENCE [LARGE SCALE GENOMIC DNA]</scope>
    <source>
        <strain evidence="13 14">An562</strain>
    </source>
</reference>
<comment type="function">
    <text evidence="7">Adds poly(A) tail to the 3' end of many RNAs, which usually targets these RNAs for decay. Plays a significant role in the global control of gene expression, through influencing the rate of transcript degradation, and in the general RNA quality control.</text>
</comment>
<evidence type="ECO:0000256" key="3">
    <source>
        <dbReference type="ARBA" id="ARBA00022741"/>
    </source>
</evidence>
<evidence type="ECO:0000256" key="2">
    <source>
        <dbReference type="ARBA" id="ARBA00022679"/>
    </source>
</evidence>
<dbReference type="GO" id="GO:1990817">
    <property type="term" value="F:poly(A) RNA polymerase activity"/>
    <property type="evidence" value="ECO:0007669"/>
    <property type="project" value="UniProtKB-EC"/>
</dbReference>
<feature type="compositionally biased region" description="Acidic residues" evidence="9">
    <location>
        <begin position="481"/>
        <end position="491"/>
    </location>
</feature>
<feature type="active site" evidence="7">
    <location>
        <position position="156"/>
    </location>
</feature>
<feature type="domain" description="Poly A polymerase head" evidence="10">
    <location>
        <begin position="62"/>
        <end position="187"/>
    </location>
</feature>
<keyword evidence="6 7" id="KW-0804">Transcription</keyword>
<evidence type="ECO:0000256" key="7">
    <source>
        <dbReference type="HAMAP-Rule" id="MF_00957"/>
    </source>
</evidence>
<dbReference type="Pfam" id="PF01743">
    <property type="entry name" value="PolyA_pol"/>
    <property type="match status" value="1"/>
</dbReference>
<dbReference type="SUPFAM" id="SSF81301">
    <property type="entry name" value="Nucleotidyltransferase"/>
    <property type="match status" value="1"/>
</dbReference>
<dbReference type="CDD" id="cd05398">
    <property type="entry name" value="NT_ClassII-CCAase"/>
    <property type="match status" value="1"/>
</dbReference>
<keyword evidence="2 7" id="KW-0808">Transferase</keyword>
<evidence type="ECO:0000256" key="9">
    <source>
        <dbReference type="SAM" id="MobiDB-lite"/>
    </source>
</evidence>
<dbReference type="Gene3D" id="3.30.460.10">
    <property type="entry name" value="Beta Polymerase, domain 2"/>
    <property type="match status" value="1"/>
</dbReference>
<evidence type="ECO:0000256" key="4">
    <source>
        <dbReference type="ARBA" id="ARBA00022840"/>
    </source>
</evidence>
<feature type="active site" evidence="7">
    <location>
        <position position="80"/>
    </location>
</feature>
<name>A0ABS2GU53_9BURK</name>
<evidence type="ECO:0000256" key="6">
    <source>
        <dbReference type="ARBA" id="ARBA00023163"/>
    </source>
</evidence>
<dbReference type="SUPFAM" id="SSF81891">
    <property type="entry name" value="Poly A polymerase C-terminal region-like"/>
    <property type="match status" value="1"/>
</dbReference>
<keyword evidence="4 7" id="KW-0067">ATP-binding</keyword>
<comment type="caution">
    <text evidence="13">The sequence shown here is derived from an EMBL/GenBank/DDBJ whole genome shotgun (WGS) entry which is preliminary data.</text>
</comment>
<dbReference type="InterPro" id="IPR032828">
    <property type="entry name" value="PolyA_RNA-bd"/>
</dbReference>
<dbReference type="InterPro" id="IPR010206">
    <property type="entry name" value="PolA_pol_I"/>
</dbReference>
<evidence type="ECO:0000259" key="10">
    <source>
        <dbReference type="Pfam" id="PF01743"/>
    </source>
</evidence>
<organism evidence="13 14">
    <name type="scientific">Parasutterella secunda</name>
    <dbReference type="NCBI Taxonomy" id="626947"/>
    <lineage>
        <taxon>Bacteria</taxon>
        <taxon>Pseudomonadati</taxon>
        <taxon>Pseudomonadota</taxon>
        <taxon>Betaproteobacteria</taxon>
        <taxon>Burkholderiales</taxon>
        <taxon>Sutterellaceae</taxon>
        <taxon>Parasutterella</taxon>
    </lineage>
</organism>
<comment type="catalytic activity">
    <reaction evidence="7">
        <text>RNA(n) + ATP = RNA(n)-3'-adenine ribonucleotide + diphosphate</text>
        <dbReference type="Rhea" id="RHEA:11332"/>
        <dbReference type="Rhea" id="RHEA-COMP:14527"/>
        <dbReference type="Rhea" id="RHEA-COMP:17347"/>
        <dbReference type="ChEBI" id="CHEBI:30616"/>
        <dbReference type="ChEBI" id="CHEBI:33019"/>
        <dbReference type="ChEBI" id="CHEBI:140395"/>
        <dbReference type="ChEBI" id="CHEBI:173115"/>
        <dbReference type="EC" id="2.7.7.19"/>
    </reaction>
</comment>
<keyword evidence="13" id="KW-0548">Nucleotidyltransferase</keyword>
<keyword evidence="1 7" id="KW-0507">mRNA processing</keyword>
<proteinExistence type="inferred from homology"/>
<gene>
    <name evidence="7 13" type="primary">pcnB</name>
    <name evidence="13" type="ORF">H5985_08895</name>
</gene>
<keyword evidence="3 7" id="KW-0547">Nucleotide-binding</keyword>
<dbReference type="InterPro" id="IPR002646">
    <property type="entry name" value="PolA_pol_head_dom"/>
</dbReference>